<reference evidence="1" key="1">
    <citation type="submission" date="2022-06" db="EMBL/GenBank/DDBJ databases">
        <title>Uncovering the hologenomic basis of an extraordinary plant invasion.</title>
        <authorList>
            <person name="Bieker V.C."/>
            <person name="Martin M.D."/>
            <person name="Gilbert T."/>
            <person name="Hodgins K."/>
            <person name="Battlay P."/>
            <person name="Petersen B."/>
            <person name="Wilson J."/>
        </authorList>
    </citation>
    <scope>NUCLEOTIDE SEQUENCE</scope>
    <source>
        <strain evidence="1">AA19_3_7</strain>
        <tissue evidence="1">Leaf</tissue>
    </source>
</reference>
<sequence length="88" mass="9851">MEPGLDIPDYRTLAIPINRLCPKWFGTHPHEEVSLSMPSSLFQGAYIGYFVELAIDFEPTILVSAFLGIRREYLYLGGLLSSGVSILF</sequence>
<evidence type="ECO:0000313" key="1">
    <source>
        <dbReference type="EMBL" id="KAI7726144.1"/>
    </source>
</evidence>
<organism evidence="1 2">
    <name type="scientific">Ambrosia artemisiifolia</name>
    <name type="common">Common ragweed</name>
    <dbReference type="NCBI Taxonomy" id="4212"/>
    <lineage>
        <taxon>Eukaryota</taxon>
        <taxon>Viridiplantae</taxon>
        <taxon>Streptophyta</taxon>
        <taxon>Embryophyta</taxon>
        <taxon>Tracheophyta</taxon>
        <taxon>Spermatophyta</taxon>
        <taxon>Magnoliopsida</taxon>
        <taxon>eudicotyledons</taxon>
        <taxon>Gunneridae</taxon>
        <taxon>Pentapetalae</taxon>
        <taxon>asterids</taxon>
        <taxon>campanulids</taxon>
        <taxon>Asterales</taxon>
        <taxon>Asteraceae</taxon>
        <taxon>Asteroideae</taxon>
        <taxon>Heliantheae alliance</taxon>
        <taxon>Heliantheae</taxon>
        <taxon>Ambrosia</taxon>
    </lineage>
</organism>
<name>A0AAD5G279_AMBAR</name>
<gene>
    <name evidence="1" type="ORF">M8C21_008628</name>
</gene>
<dbReference type="EMBL" id="JAMZMK010011742">
    <property type="protein sequence ID" value="KAI7726144.1"/>
    <property type="molecule type" value="Genomic_DNA"/>
</dbReference>
<protein>
    <submittedName>
        <fullName evidence="1">Uncharacterized protein</fullName>
    </submittedName>
</protein>
<proteinExistence type="predicted"/>
<comment type="caution">
    <text evidence="1">The sequence shown here is derived from an EMBL/GenBank/DDBJ whole genome shotgun (WGS) entry which is preliminary data.</text>
</comment>
<dbReference type="AlphaFoldDB" id="A0AAD5G279"/>
<dbReference type="Proteomes" id="UP001206925">
    <property type="component" value="Unassembled WGS sequence"/>
</dbReference>
<keyword evidence="2" id="KW-1185">Reference proteome</keyword>
<evidence type="ECO:0000313" key="2">
    <source>
        <dbReference type="Proteomes" id="UP001206925"/>
    </source>
</evidence>
<accession>A0AAD5G279</accession>